<dbReference type="InterPro" id="IPR003593">
    <property type="entry name" value="AAA+_ATPase"/>
</dbReference>
<dbReference type="PANTHER" id="PTHR43790:SF4">
    <property type="entry name" value="GUANOSINE IMPORT ATP-BINDING PROTEIN NUPO"/>
    <property type="match status" value="1"/>
</dbReference>
<dbReference type="PROSITE" id="PS00211">
    <property type="entry name" value="ABC_TRANSPORTER_1"/>
    <property type="match status" value="2"/>
</dbReference>
<dbReference type="PROSITE" id="PS50893">
    <property type="entry name" value="ABC_TRANSPORTER_2"/>
    <property type="match status" value="2"/>
</dbReference>
<name>A0A6F9E767_9BACL</name>
<dbReference type="GO" id="GO:0005524">
    <property type="term" value="F:ATP binding"/>
    <property type="evidence" value="ECO:0007669"/>
    <property type="project" value="UniProtKB-KW"/>
</dbReference>
<keyword evidence="1" id="KW-0547">Nucleotide-binding</keyword>
<dbReference type="CDD" id="cd03216">
    <property type="entry name" value="ABC_Carb_Monos_I"/>
    <property type="match status" value="1"/>
</dbReference>
<dbReference type="InterPro" id="IPR027417">
    <property type="entry name" value="P-loop_NTPase"/>
</dbReference>
<dbReference type="Gene3D" id="3.40.50.300">
    <property type="entry name" value="P-loop containing nucleotide triphosphate hydrolases"/>
    <property type="match status" value="2"/>
</dbReference>
<dbReference type="RefSeq" id="WP_170085329.1">
    <property type="nucleotide sequence ID" value="NZ_CP047971.1"/>
</dbReference>
<feature type="domain" description="ABC transporter" evidence="3">
    <location>
        <begin position="6"/>
        <end position="242"/>
    </location>
</feature>
<dbReference type="InterPro" id="IPR003439">
    <property type="entry name" value="ABC_transporter-like_ATP-bd"/>
</dbReference>
<evidence type="ECO:0000313" key="5">
    <source>
        <dbReference type="Proteomes" id="UP000502196"/>
    </source>
</evidence>
<keyword evidence="2 4" id="KW-0067">ATP-binding</keyword>
<dbReference type="InterPro" id="IPR017871">
    <property type="entry name" value="ABC_transporter-like_CS"/>
</dbReference>
<evidence type="ECO:0000313" key="4">
    <source>
        <dbReference type="EMBL" id="CAB3392291.1"/>
    </source>
</evidence>
<proteinExistence type="predicted"/>
<reference evidence="4 5" key="1">
    <citation type="submission" date="2020-04" db="EMBL/GenBank/DDBJ databases">
        <authorList>
            <person name="Hogendoorn C."/>
        </authorList>
    </citation>
    <scope>NUCLEOTIDE SEQUENCE [LARGE SCALE GENOMIC DNA]</scope>
    <source>
        <strain evidence="4">COOX1</strain>
    </source>
</reference>
<evidence type="ECO:0000259" key="3">
    <source>
        <dbReference type="PROSITE" id="PS50893"/>
    </source>
</evidence>
<dbReference type="SMART" id="SM00382">
    <property type="entry name" value="AAA"/>
    <property type="match status" value="1"/>
</dbReference>
<evidence type="ECO:0000256" key="1">
    <source>
        <dbReference type="ARBA" id="ARBA00022741"/>
    </source>
</evidence>
<accession>A0A6F9E767</accession>
<dbReference type="SUPFAM" id="SSF52540">
    <property type="entry name" value="P-loop containing nucleoside triphosphate hydrolases"/>
    <property type="match status" value="2"/>
</dbReference>
<protein>
    <submittedName>
        <fullName evidence="4">Guanosine ABC transporter (ATP-binding protein)</fullName>
    </submittedName>
</protein>
<sequence>MVEASLEMRGIVKRFGDVLANDGATFIARPGEIHALLGENGAGKSTLMSILSGLYRRDAGEIRLRGRPVHRCSPAVAAQMGIGMVYQNFRLVPTLTPVENTVLGDKGFRWLGTAWRRQKEAELRELIERFGLRFPLHRPVQELSLGEQQRVEIVKVLYRGADIVILDEPTSVLTPREAEDLFLALREMKQAGKTVIVTTHKLKEVMAWSDRITVMRKGRTIRTMETRETNERELARLMVGREVSSAGTGRERPRPGGVLLRVKGLTALGEQGHPALRGIDLEVRRGEVVGIAGVAGNGQRELAECLTGLRSWTEGTVEFEGEALTPGTRGFIRRGIAHIPEDRMKMGLAGRLSVFDNLLLKSYRRKDVSPWGLLLPGRRREPMETLIKKFEVKTPSLSTPVRQLSGGNQQKLLFAREVEQRPKLMVTVHPTQGLDVGAAEAVHRILLDLRDAGTGIVLISEDLDEVIQLSDRVVVISRGTIHGEFFRGRTDREAIGLLMAGVSSEEEAG</sequence>
<evidence type="ECO:0000256" key="2">
    <source>
        <dbReference type="ARBA" id="ARBA00022840"/>
    </source>
</evidence>
<dbReference type="GO" id="GO:0016887">
    <property type="term" value="F:ATP hydrolysis activity"/>
    <property type="evidence" value="ECO:0007669"/>
    <property type="project" value="InterPro"/>
</dbReference>
<dbReference type="Pfam" id="PF00005">
    <property type="entry name" value="ABC_tran"/>
    <property type="match status" value="2"/>
</dbReference>
<dbReference type="AlphaFoldDB" id="A0A6F9E767"/>
<dbReference type="EMBL" id="LR792683">
    <property type="protein sequence ID" value="CAB3392291.1"/>
    <property type="molecule type" value="Genomic_DNA"/>
</dbReference>
<organism evidence="4 5">
    <name type="scientific">Kyrpidia spormannii</name>
    <dbReference type="NCBI Taxonomy" id="2055160"/>
    <lineage>
        <taxon>Bacteria</taxon>
        <taxon>Bacillati</taxon>
        <taxon>Bacillota</taxon>
        <taxon>Bacilli</taxon>
        <taxon>Bacillales</taxon>
        <taxon>Alicyclobacillaceae</taxon>
        <taxon>Kyrpidia</taxon>
    </lineage>
</organism>
<dbReference type="CDD" id="cd03215">
    <property type="entry name" value="ABC_Carb_Monos_II"/>
    <property type="match status" value="1"/>
</dbReference>
<feature type="domain" description="ABC transporter" evidence="3">
    <location>
        <begin position="260"/>
        <end position="503"/>
    </location>
</feature>
<dbReference type="PANTHER" id="PTHR43790">
    <property type="entry name" value="CARBOHYDRATE TRANSPORT ATP-BINDING PROTEIN MG119-RELATED"/>
    <property type="match status" value="1"/>
</dbReference>
<dbReference type="InterPro" id="IPR050107">
    <property type="entry name" value="ABC_carbohydrate_import_ATPase"/>
</dbReference>
<dbReference type="Proteomes" id="UP000502196">
    <property type="component" value="Chromosome"/>
</dbReference>
<gene>
    <name evidence="4" type="primary">nupO</name>
    <name evidence="4" type="ORF">COOX1_1337</name>
</gene>